<dbReference type="GeneID" id="106076631"/>
<dbReference type="RefSeq" id="XP_055873418.1">
    <property type="nucleotide sequence ID" value="XM_056017443.1"/>
</dbReference>
<reference evidence="5 6" key="1">
    <citation type="submission" date="2025-04" db="UniProtKB">
        <authorList>
            <consortium name="RefSeq"/>
        </authorList>
    </citation>
    <scope>IDENTIFICATION</scope>
</reference>
<dbReference type="RefSeq" id="XP_055873417.1">
    <property type="nucleotide sequence ID" value="XM_056017442.1"/>
</dbReference>
<keyword evidence="1" id="KW-0472">Membrane</keyword>
<evidence type="ECO:0000313" key="5">
    <source>
        <dbReference type="RefSeq" id="XP_055873417.1"/>
    </source>
</evidence>
<organism evidence="4 6">
    <name type="scientific">Biomphalaria glabrata</name>
    <name type="common">Bloodfluke planorb</name>
    <name type="synonym">Freshwater snail</name>
    <dbReference type="NCBI Taxonomy" id="6526"/>
    <lineage>
        <taxon>Eukaryota</taxon>
        <taxon>Metazoa</taxon>
        <taxon>Spiralia</taxon>
        <taxon>Lophotrochozoa</taxon>
        <taxon>Mollusca</taxon>
        <taxon>Gastropoda</taxon>
        <taxon>Heterobranchia</taxon>
        <taxon>Euthyneura</taxon>
        <taxon>Panpulmonata</taxon>
        <taxon>Hygrophila</taxon>
        <taxon>Lymnaeoidea</taxon>
        <taxon>Planorbidae</taxon>
        <taxon>Biomphalaria</taxon>
    </lineage>
</organism>
<dbReference type="Proteomes" id="UP001165740">
    <property type="component" value="Chromosome 18"/>
</dbReference>
<dbReference type="RefSeq" id="XP_055873419.1">
    <property type="nucleotide sequence ID" value="XM_056017444.1"/>
</dbReference>
<keyword evidence="1" id="KW-1133">Transmembrane helix</keyword>
<feature type="signal peptide" evidence="2">
    <location>
        <begin position="1"/>
        <end position="21"/>
    </location>
</feature>
<dbReference type="OrthoDB" id="10286811at2759"/>
<dbReference type="SUPFAM" id="SSF48726">
    <property type="entry name" value="Immunoglobulin"/>
    <property type="match status" value="1"/>
</dbReference>
<keyword evidence="2" id="KW-0732">Signal</keyword>
<dbReference type="PROSITE" id="PS50835">
    <property type="entry name" value="IG_LIKE"/>
    <property type="match status" value="1"/>
</dbReference>
<evidence type="ECO:0000313" key="6">
    <source>
        <dbReference type="RefSeq" id="XP_055873418.1"/>
    </source>
</evidence>
<dbReference type="InterPro" id="IPR036179">
    <property type="entry name" value="Ig-like_dom_sf"/>
</dbReference>
<proteinExistence type="predicted"/>
<sequence>MSRLCLVTLALLITLADLALAEDNNTVVPGSVTVDSITVAGANSSIGENVNIKTTKVTTLPPTTVMVTHATHSTSAETTSTTEVLPIYSIVNKRKVGEGDSFSIECDITKFNKKDFTIFPDIYSMAVERKTLGSDNYKSIVRYIPSHPTRKKKINKPGPSQWDIQYLGADEKGRKAPRDTTKIIINVREASYRDAGWYRCFYYDILYQPHYSDSVFLRPQTLPTIVSTPSFNKWDPFYVQCDVTKFPRGLSVGNVTGLIVEHQPLSEKEFKVLAKFQPFEKDAAQRRSNFLTPGRRTEVIFIGVDLEENWKSDIKDTIMIVIYFNEARVSDAGNYRCTFVINGDELIRSEPSVTDWNMRSRFFNEIKPSANSLKIKIGSPFSVLCHTPEFFEQRTRVVGLKIQRKFTVEKEYQDLAEVFPDNATLFRTKQFIPKGRDWNIFFKPPEQSDIAPEQTSRYIKVLINDVGCDDSGFYRCGVLFHCETEYEFSNITRITSPEHLYQDDITVEPDDQQVEEMASAYDEGQYVVLTCTFEGPAELQGRWTMQSEPLDERSFNITDSPAVRSYDETGCELSFYKTTLAFALHREQHGWTFSCEVHSAENRTAVQSVASYTIYLKRDYVVAAARSAGVQTTPLSLAVIITLSLAVVQIVFFRKRENYSPWHKAL</sequence>
<dbReference type="AlphaFoldDB" id="A0A9W2ZEP7"/>
<keyword evidence="4" id="KW-1185">Reference proteome</keyword>
<name>A0A9W2ZEP7_BIOGL</name>
<feature type="transmembrane region" description="Helical" evidence="1">
    <location>
        <begin position="635"/>
        <end position="653"/>
    </location>
</feature>
<keyword evidence="1" id="KW-0812">Transmembrane</keyword>
<gene>
    <name evidence="5 6 7" type="primary">LOC106076631</name>
</gene>
<evidence type="ECO:0000259" key="3">
    <source>
        <dbReference type="PROSITE" id="PS50835"/>
    </source>
</evidence>
<feature type="domain" description="Ig-like" evidence="3">
    <location>
        <begin position="509"/>
        <end position="613"/>
    </location>
</feature>
<protein>
    <submittedName>
        <fullName evidence="5 6">Uncharacterized protein LOC106076631 isoform X1</fullName>
    </submittedName>
</protein>
<dbReference type="InterPro" id="IPR007110">
    <property type="entry name" value="Ig-like_dom"/>
</dbReference>
<evidence type="ECO:0000256" key="2">
    <source>
        <dbReference type="SAM" id="SignalP"/>
    </source>
</evidence>
<evidence type="ECO:0000256" key="1">
    <source>
        <dbReference type="SAM" id="Phobius"/>
    </source>
</evidence>
<dbReference type="InterPro" id="IPR013783">
    <property type="entry name" value="Ig-like_fold"/>
</dbReference>
<evidence type="ECO:0000313" key="4">
    <source>
        <dbReference type="Proteomes" id="UP001165740"/>
    </source>
</evidence>
<dbReference type="Gene3D" id="2.60.40.10">
    <property type="entry name" value="Immunoglobulins"/>
    <property type="match status" value="1"/>
</dbReference>
<evidence type="ECO:0000313" key="7">
    <source>
        <dbReference type="RefSeq" id="XP_055873419.1"/>
    </source>
</evidence>
<feature type="chain" id="PRO_5044702609" evidence="2">
    <location>
        <begin position="22"/>
        <end position="666"/>
    </location>
</feature>
<accession>A0A9W2ZEP7</accession>